<dbReference type="Gramene" id="ERN02410">
    <property type="protein sequence ID" value="ERN02410"/>
    <property type="gene ID" value="AMTR_s00096p00118830"/>
</dbReference>
<accession>W1P618</accession>
<name>W1P618_AMBTC</name>
<dbReference type="EMBL" id="KI394634">
    <property type="protein sequence ID" value="ERN02410.1"/>
    <property type="molecule type" value="Genomic_DNA"/>
</dbReference>
<dbReference type="Proteomes" id="UP000017836">
    <property type="component" value="Unassembled WGS sequence"/>
</dbReference>
<protein>
    <submittedName>
        <fullName evidence="1">Uncharacterized protein</fullName>
    </submittedName>
</protein>
<dbReference type="HOGENOM" id="CLU_2281255_0_0_1"/>
<keyword evidence="2" id="KW-1185">Reference proteome</keyword>
<evidence type="ECO:0000313" key="2">
    <source>
        <dbReference type="Proteomes" id="UP000017836"/>
    </source>
</evidence>
<gene>
    <name evidence="1" type="ORF">AMTR_s00096p00118830</name>
</gene>
<reference evidence="2" key="1">
    <citation type="journal article" date="2013" name="Science">
        <title>The Amborella genome and the evolution of flowering plants.</title>
        <authorList>
            <consortium name="Amborella Genome Project"/>
        </authorList>
    </citation>
    <scope>NUCLEOTIDE SEQUENCE [LARGE SCALE GENOMIC DNA]</scope>
</reference>
<organism evidence="1 2">
    <name type="scientific">Amborella trichopoda</name>
    <dbReference type="NCBI Taxonomy" id="13333"/>
    <lineage>
        <taxon>Eukaryota</taxon>
        <taxon>Viridiplantae</taxon>
        <taxon>Streptophyta</taxon>
        <taxon>Embryophyta</taxon>
        <taxon>Tracheophyta</taxon>
        <taxon>Spermatophyta</taxon>
        <taxon>Magnoliopsida</taxon>
        <taxon>Amborellales</taxon>
        <taxon>Amborellaceae</taxon>
        <taxon>Amborella</taxon>
    </lineage>
</organism>
<evidence type="ECO:0000313" key="1">
    <source>
        <dbReference type="EMBL" id="ERN02410.1"/>
    </source>
</evidence>
<proteinExistence type="predicted"/>
<sequence length="102" mass="11505">MQLDPLGTIVWDIERLRAQVTFLHAERDHATVDFEDKEDMVRILEAAYIGKGGQEVEDLMGRAAIALLQRVLGLTRLVATRKPLLRILPQVGSSLPRLQTFL</sequence>
<dbReference type="AlphaFoldDB" id="W1P618"/>